<dbReference type="AlphaFoldDB" id="A0A518HTI9"/>
<dbReference type="GO" id="GO:0009427">
    <property type="term" value="C:bacterial-type flagellum basal body, distal rod, L ring"/>
    <property type="evidence" value="ECO:0007669"/>
    <property type="project" value="InterPro"/>
</dbReference>
<keyword evidence="5" id="KW-0732">Signal</keyword>
<evidence type="ECO:0000256" key="4">
    <source>
        <dbReference type="ARBA" id="ARBA00006929"/>
    </source>
</evidence>
<keyword evidence="8" id="KW-0998">Cell outer membrane</keyword>
<dbReference type="PANTHER" id="PTHR34933:SF1">
    <property type="entry name" value="FLAGELLAR L-RING PROTEIN"/>
    <property type="match status" value="1"/>
</dbReference>
<feature type="region of interest" description="Disordered" evidence="9">
    <location>
        <begin position="77"/>
        <end position="99"/>
    </location>
</feature>
<dbReference type="GO" id="GO:0071973">
    <property type="term" value="P:bacterial-type flagellum-dependent cell motility"/>
    <property type="evidence" value="ECO:0007669"/>
    <property type="project" value="InterPro"/>
</dbReference>
<gene>
    <name evidence="10" type="primary">flgH</name>
    <name evidence="10" type="ORF">Enr13x_39960</name>
</gene>
<dbReference type="PANTHER" id="PTHR34933">
    <property type="entry name" value="FLAGELLAR L-RING PROTEIN"/>
    <property type="match status" value="1"/>
</dbReference>
<dbReference type="KEGG" id="snep:Enr13x_39960"/>
<dbReference type="PRINTS" id="PR01008">
    <property type="entry name" value="FLGLRINGFLGH"/>
</dbReference>
<dbReference type="EMBL" id="CP037423">
    <property type="protein sequence ID" value="QDV44134.1"/>
    <property type="molecule type" value="Genomic_DNA"/>
</dbReference>
<evidence type="ECO:0000256" key="2">
    <source>
        <dbReference type="ARBA" id="ARBA00004117"/>
    </source>
</evidence>
<keyword evidence="10" id="KW-0966">Cell projection</keyword>
<comment type="similarity">
    <text evidence="4">Belongs to the FlgH family.</text>
</comment>
<evidence type="ECO:0000256" key="9">
    <source>
        <dbReference type="SAM" id="MobiDB-lite"/>
    </source>
</evidence>
<evidence type="ECO:0000256" key="6">
    <source>
        <dbReference type="ARBA" id="ARBA00023136"/>
    </source>
</evidence>
<comment type="subcellular location">
    <subcellularLocation>
        <location evidence="2">Bacterial flagellum basal body</location>
    </subcellularLocation>
    <subcellularLocation>
        <location evidence="3">Cell outer membrane</location>
    </subcellularLocation>
</comment>
<organism evidence="10 11">
    <name type="scientific">Stieleria neptunia</name>
    <dbReference type="NCBI Taxonomy" id="2527979"/>
    <lineage>
        <taxon>Bacteria</taxon>
        <taxon>Pseudomonadati</taxon>
        <taxon>Planctomycetota</taxon>
        <taxon>Planctomycetia</taxon>
        <taxon>Pirellulales</taxon>
        <taxon>Pirellulaceae</taxon>
        <taxon>Stieleria</taxon>
    </lineage>
</organism>
<evidence type="ECO:0000313" key="10">
    <source>
        <dbReference type="EMBL" id="QDV44134.1"/>
    </source>
</evidence>
<keyword evidence="7" id="KW-0975">Bacterial flagellum</keyword>
<evidence type="ECO:0000256" key="5">
    <source>
        <dbReference type="ARBA" id="ARBA00022729"/>
    </source>
</evidence>
<accession>A0A518HTI9</accession>
<evidence type="ECO:0000313" key="11">
    <source>
        <dbReference type="Proteomes" id="UP000319004"/>
    </source>
</evidence>
<evidence type="ECO:0000256" key="3">
    <source>
        <dbReference type="ARBA" id="ARBA00004442"/>
    </source>
</evidence>
<proteinExistence type="inferred from homology"/>
<evidence type="ECO:0000256" key="7">
    <source>
        <dbReference type="ARBA" id="ARBA00023143"/>
    </source>
</evidence>
<sequence>MHHEHHPQRQVRPSSAIVAFIKPALVLLAIAVTTQPSLGQSLFERRSINQIDQYRDYAARNRGDTLSILIAESTDVENRDERSMDKTGNSSSTQGFDYGLGGTIGTGSGSAELGTNTANQRAFTGDAEFRSERMITDRFSVMVVDVLPNGNLVVEGTRKISVQGDARDLKLTGIVRQYDILPGNSVPSYLVADLRLTLDADGAEQAYTSQGWLSRRFNRFWPF</sequence>
<dbReference type="InterPro" id="IPR000527">
    <property type="entry name" value="Flag_Lring"/>
</dbReference>
<dbReference type="GO" id="GO:0009279">
    <property type="term" value="C:cell outer membrane"/>
    <property type="evidence" value="ECO:0007669"/>
    <property type="project" value="UniProtKB-SubCell"/>
</dbReference>
<dbReference type="RefSeq" id="WP_145388522.1">
    <property type="nucleotide sequence ID" value="NZ_CP037423.1"/>
</dbReference>
<evidence type="ECO:0000256" key="1">
    <source>
        <dbReference type="ARBA" id="ARBA00002591"/>
    </source>
</evidence>
<keyword evidence="6" id="KW-0472">Membrane</keyword>
<evidence type="ECO:0000256" key="8">
    <source>
        <dbReference type="ARBA" id="ARBA00023237"/>
    </source>
</evidence>
<dbReference type="OrthoDB" id="252240at2"/>
<comment type="function">
    <text evidence="1">Assembles around the rod to form the L-ring and probably protects the motor/basal body from shearing forces during rotation.</text>
</comment>
<dbReference type="Proteomes" id="UP000319004">
    <property type="component" value="Chromosome"/>
</dbReference>
<reference evidence="10 11" key="1">
    <citation type="submission" date="2019-03" db="EMBL/GenBank/DDBJ databases">
        <title>Deep-cultivation of Planctomycetes and their phenomic and genomic characterization uncovers novel biology.</title>
        <authorList>
            <person name="Wiegand S."/>
            <person name="Jogler M."/>
            <person name="Boedeker C."/>
            <person name="Pinto D."/>
            <person name="Vollmers J."/>
            <person name="Rivas-Marin E."/>
            <person name="Kohn T."/>
            <person name="Peeters S.H."/>
            <person name="Heuer A."/>
            <person name="Rast P."/>
            <person name="Oberbeckmann S."/>
            <person name="Bunk B."/>
            <person name="Jeske O."/>
            <person name="Meyerdierks A."/>
            <person name="Storesund J.E."/>
            <person name="Kallscheuer N."/>
            <person name="Luecker S."/>
            <person name="Lage O.M."/>
            <person name="Pohl T."/>
            <person name="Merkel B.J."/>
            <person name="Hornburger P."/>
            <person name="Mueller R.-W."/>
            <person name="Bruemmer F."/>
            <person name="Labrenz M."/>
            <person name="Spormann A.M."/>
            <person name="Op den Camp H."/>
            <person name="Overmann J."/>
            <person name="Amann R."/>
            <person name="Jetten M.S.M."/>
            <person name="Mascher T."/>
            <person name="Medema M.H."/>
            <person name="Devos D.P."/>
            <person name="Kaster A.-K."/>
            <person name="Ovreas L."/>
            <person name="Rohde M."/>
            <person name="Galperin M.Y."/>
            <person name="Jogler C."/>
        </authorList>
    </citation>
    <scope>NUCLEOTIDE SEQUENCE [LARGE SCALE GENOMIC DNA]</scope>
    <source>
        <strain evidence="10 11">Enr13</strain>
    </source>
</reference>
<feature type="compositionally biased region" description="Polar residues" evidence="9">
    <location>
        <begin position="86"/>
        <end position="95"/>
    </location>
</feature>
<name>A0A518HTI9_9BACT</name>
<dbReference type="Pfam" id="PF02107">
    <property type="entry name" value="FlgH"/>
    <property type="match status" value="1"/>
</dbReference>
<keyword evidence="10" id="KW-0969">Cilium</keyword>
<keyword evidence="11" id="KW-1185">Reference proteome</keyword>
<protein>
    <submittedName>
        <fullName evidence="10">Flagellar L-ring protein</fullName>
    </submittedName>
</protein>
<keyword evidence="10" id="KW-0282">Flagellum</keyword>
<dbReference type="GO" id="GO:0003774">
    <property type="term" value="F:cytoskeletal motor activity"/>
    <property type="evidence" value="ECO:0007669"/>
    <property type="project" value="InterPro"/>
</dbReference>